<gene>
    <name evidence="2" type="primary">LytE</name>
    <name evidence="2" type="ORF">SCFA_1310003</name>
</gene>
<dbReference type="SMART" id="SM00257">
    <property type="entry name" value="LysM"/>
    <property type="match status" value="2"/>
</dbReference>
<name>A0A485LUU0_9ZZZZ</name>
<dbReference type="InterPro" id="IPR018392">
    <property type="entry name" value="LysM"/>
</dbReference>
<evidence type="ECO:0000313" key="2">
    <source>
        <dbReference type="EMBL" id="VFU11670.1"/>
    </source>
</evidence>
<dbReference type="SUPFAM" id="SSF54106">
    <property type="entry name" value="LysM domain"/>
    <property type="match status" value="2"/>
</dbReference>
<sequence length="130" mass="14229">MDYVIQSGDTLSIIANRFGVTVENILRANPRLERQAFIFPGQIIHIPLQGACPVPMESLYIVQPGDTLTRIAVRFNIPVGALLQANPQITDPNLVYPGQIIAIPLPFGSVEPSAAPMPLFPPLDPYLEQK</sequence>
<dbReference type="EMBL" id="CAADRN010000037">
    <property type="protein sequence ID" value="VFU11670.1"/>
    <property type="molecule type" value="Genomic_DNA"/>
</dbReference>
<feature type="domain" description="LysM" evidence="1">
    <location>
        <begin position="1"/>
        <end position="46"/>
    </location>
</feature>
<organism evidence="2">
    <name type="scientific">anaerobic digester metagenome</name>
    <dbReference type="NCBI Taxonomy" id="1263854"/>
    <lineage>
        <taxon>unclassified sequences</taxon>
        <taxon>metagenomes</taxon>
        <taxon>ecological metagenomes</taxon>
    </lineage>
</organism>
<dbReference type="PANTHER" id="PTHR33734:SF22">
    <property type="entry name" value="MEMBRANE-BOUND LYTIC MUREIN TRANSGLYCOSYLASE D"/>
    <property type="match status" value="1"/>
</dbReference>
<dbReference type="AlphaFoldDB" id="A0A485LUU0"/>
<evidence type="ECO:0000259" key="1">
    <source>
        <dbReference type="PROSITE" id="PS51782"/>
    </source>
</evidence>
<dbReference type="Pfam" id="PF01476">
    <property type="entry name" value="LysM"/>
    <property type="match status" value="2"/>
</dbReference>
<dbReference type="InterPro" id="IPR036779">
    <property type="entry name" value="LysM_dom_sf"/>
</dbReference>
<protein>
    <submittedName>
        <fullName evidence="2">FOG: LysM repeat</fullName>
    </submittedName>
</protein>
<reference evidence="2" key="1">
    <citation type="submission" date="2019-03" db="EMBL/GenBank/DDBJ databases">
        <authorList>
            <person name="Hao L."/>
        </authorList>
    </citation>
    <scope>NUCLEOTIDE SEQUENCE</scope>
</reference>
<dbReference type="CDD" id="cd00118">
    <property type="entry name" value="LysM"/>
    <property type="match status" value="2"/>
</dbReference>
<feature type="domain" description="LysM" evidence="1">
    <location>
        <begin position="58"/>
        <end position="103"/>
    </location>
</feature>
<dbReference type="PROSITE" id="PS51782">
    <property type="entry name" value="LYSM"/>
    <property type="match status" value="2"/>
</dbReference>
<dbReference type="PANTHER" id="PTHR33734">
    <property type="entry name" value="LYSM DOMAIN-CONTAINING GPI-ANCHORED PROTEIN 2"/>
    <property type="match status" value="1"/>
</dbReference>
<accession>A0A485LUU0</accession>
<dbReference type="Gene3D" id="3.10.350.10">
    <property type="entry name" value="LysM domain"/>
    <property type="match status" value="2"/>
</dbReference>
<proteinExistence type="predicted"/>